<organism evidence="1">
    <name type="scientific">viral metagenome</name>
    <dbReference type="NCBI Taxonomy" id="1070528"/>
    <lineage>
        <taxon>unclassified sequences</taxon>
        <taxon>metagenomes</taxon>
        <taxon>organismal metagenomes</taxon>
    </lineage>
</organism>
<name>A0A6H2A3I0_9ZZZZ</name>
<reference evidence="1" key="1">
    <citation type="submission" date="2020-03" db="EMBL/GenBank/DDBJ databases">
        <title>The deep terrestrial virosphere.</title>
        <authorList>
            <person name="Holmfeldt K."/>
            <person name="Nilsson E."/>
            <person name="Simone D."/>
            <person name="Lopez-Fernandez M."/>
            <person name="Wu X."/>
            <person name="de Brujin I."/>
            <person name="Lundin D."/>
            <person name="Andersson A."/>
            <person name="Bertilsson S."/>
            <person name="Dopson M."/>
        </authorList>
    </citation>
    <scope>NUCLEOTIDE SEQUENCE</scope>
    <source>
        <strain evidence="2">MM415A02162</strain>
        <strain evidence="3">MM415B02872</strain>
        <strain evidence="1">TM448A04617</strain>
    </source>
</reference>
<dbReference type="AlphaFoldDB" id="A0A6H2A3I0"/>
<dbReference type="EMBL" id="MT142061">
    <property type="protein sequence ID" value="QJA73897.1"/>
    <property type="molecule type" value="Genomic_DNA"/>
</dbReference>
<evidence type="ECO:0000313" key="3">
    <source>
        <dbReference type="EMBL" id="QJA87883.1"/>
    </source>
</evidence>
<sequence length="124" mass="14544">MTRLIEGGSYIIDITELCYTQINIKSLPICAELGLILLLKYEKHETSRSLYHITSPKVNYTYNKYILLSSLEQLYTENRKKITELGTFCYTYLKKLSDNEGLIWIDNRIMIEKGQPINLQLKLF</sequence>
<proteinExistence type="predicted"/>
<evidence type="ECO:0000313" key="2">
    <source>
        <dbReference type="EMBL" id="QJA73897.1"/>
    </source>
</evidence>
<gene>
    <name evidence="2" type="ORF">MM415A02162_0001</name>
    <name evidence="3" type="ORF">MM415B02872_0001</name>
    <name evidence="1" type="ORF">TM448A04617_0013</name>
</gene>
<evidence type="ECO:0000313" key="1">
    <source>
        <dbReference type="EMBL" id="QJA54328.1"/>
    </source>
</evidence>
<accession>A0A6H2A3I0</accession>
<protein>
    <submittedName>
        <fullName evidence="1">Uncharacterized protein</fullName>
    </submittedName>
</protein>
<dbReference type="EMBL" id="MT142739">
    <property type="protein sequence ID" value="QJA87883.1"/>
    <property type="molecule type" value="Genomic_DNA"/>
</dbReference>
<dbReference type="EMBL" id="MT144496">
    <property type="protein sequence ID" value="QJA54328.1"/>
    <property type="molecule type" value="Genomic_DNA"/>
</dbReference>